<dbReference type="EMBL" id="JAKOGI010000006">
    <property type="protein sequence ID" value="KAJ8451976.1"/>
    <property type="molecule type" value="Genomic_DNA"/>
</dbReference>
<organism evidence="2 3">
    <name type="scientific">Carnegiea gigantea</name>
    <dbReference type="NCBI Taxonomy" id="171969"/>
    <lineage>
        <taxon>Eukaryota</taxon>
        <taxon>Viridiplantae</taxon>
        <taxon>Streptophyta</taxon>
        <taxon>Embryophyta</taxon>
        <taxon>Tracheophyta</taxon>
        <taxon>Spermatophyta</taxon>
        <taxon>Magnoliopsida</taxon>
        <taxon>eudicotyledons</taxon>
        <taxon>Gunneridae</taxon>
        <taxon>Pentapetalae</taxon>
        <taxon>Caryophyllales</taxon>
        <taxon>Cactineae</taxon>
        <taxon>Cactaceae</taxon>
        <taxon>Cactoideae</taxon>
        <taxon>Echinocereeae</taxon>
        <taxon>Carnegiea</taxon>
    </lineage>
</organism>
<evidence type="ECO:0000256" key="1">
    <source>
        <dbReference type="SAM" id="MobiDB-lite"/>
    </source>
</evidence>
<dbReference type="Proteomes" id="UP001153076">
    <property type="component" value="Unassembled WGS sequence"/>
</dbReference>
<dbReference type="OrthoDB" id="1749329at2759"/>
<sequence>MENVLSNHEELDQWFIDIKRWDRYECCETRRTWIEVFGVPLHGWNWENFKNIVEIWGMVECWDTPIKETFSFESMRILISADRLHSIEDELILSIEDKIMIKEASCVIAPQIKISTSSSMKIRDSNVEEYQGVVMATNEDVASSGQPMEVKLEDDIGQEVVKETQMLEVEPTNTPGFDTPLLEESEELSQPPGFESVALVDSTPMPRKKAPKRHFEEDITSMNDSSRTSKSDIRLAKEALKIGNLLGIKVLDKEDAATKRIIRSLKQSKKA</sequence>
<proteinExistence type="predicted"/>
<evidence type="ECO:0000313" key="3">
    <source>
        <dbReference type="Proteomes" id="UP001153076"/>
    </source>
</evidence>
<accession>A0A9Q1KW48</accession>
<protein>
    <recommendedName>
        <fullName evidence="4">DUF4283 domain-containing protein</fullName>
    </recommendedName>
</protein>
<dbReference type="AlphaFoldDB" id="A0A9Q1KW48"/>
<reference evidence="2" key="1">
    <citation type="submission" date="2022-04" db="EMBL/GenBank/DDBJ databases">
        <title>Carnegiea gigantea Genome sequencing and assembly v2.</title>
        <authorList>
            <person name="Copetti D."/>
            <person name="Sanderson M.J."/>
            <person name="Burquez A."/>
            <person name="Wojciechowski M.F."/>
        </authorList>
    </citation>
    <scope>NUCLEOTIDE SEQUENCE</scope>
    <source>
        <strain evidence="2">SGP5-SGP5p</strain>
        <tissue evidence="2">Aerial part</tissue>
    </source>
</reference>
<evidence type="ECO:0000313" key="2">
    <source>
        <dbReference type="EMBL" id="KAJ8451976.1"/>
    </source>
</evidence>
<keyword evidence="3" id="KW-1185">Reference proteome</keyword>
<name>A0A9Q1KW48_9CARY</name>
<comment type="caution">
    <text evidence="2">The sequence shown here is derived from an EMBL/GenBank/DDBJ whole genome shotgun (WGS) entry which is preliminary data.</text>
</comment>
<evidence type="ECO:0008006" key="4">
    <source>
        <dbReference type="Google" id="ProtNLM"/>
    </source>
</evidence>
<feature type="region of interest" description="Disordered" evidence="1">
    <location>
        <begin position="204"/>
        <end position="231"/>
    </location>
</feature>
<gene>
    <name evidence="2" type="ORF">Cgig2_016557</name>
</gene>